<sequence>MPQNDELRFNDLLEAARHSAVHLEMRDVYGVGDESADFEHWKATGERDVDPGSAYWAPWVDLIARARARGVEVRRARIVSEPVTDYIRYEHEATGVNVHAGEEVRWLPRRLACDLMVPGCDLWIFDGARVLFNHFTGLGEWADPPLELRTEPHLVKQCVDAFEAVWVRAAPHDQYEIL</sequence>
<evidence type="ECO:0000259" key="1">
    <source>
        <dbReference type="Pfam" id="PF21806"/>
    </source>
</evidence>
<dbReference type="EMBL" id="BAABIG010000034">
    <property type="protein sequence ID" value="GAA4804796.1"/>
    <property type="molecule type" value="Genomic_DNA"/>
</dbReference>
<dbReference type="Proteomes" id="UP001501265">
    <property type="component" value="Unassembled WGS sequence"/>
</dbReference>
<dbReference type="InterPro" id="IPR049244">
    <property type="entry name" value="DUF6879"/>
</dbReference>
<evidence type="ECO:0000313" key="3">
    <source>
        <dbReference type="Proteomes" id="UP001501265"/>
    </source>
</evidence>
<organism evidence="2 3">
    <name type="scientific">Streptomyces ziwulingensis</name>
    <dbReference type="NCBI Taxonomy" id="1045501"/>
    <lineage>
        <taxon>Bacteria</taxon>
        <taxon>Bacillati</taxon>
        <taxon>Actinomycetota</taxon>
        <taxon>Actinomycetes</taxon>
        <taxon>Kitasatosporales</taxon>
        <taxon>Streptomycetaceae</taxon>
        <taxon>Streptomyces</taxon>
    </lineage>
</organism>
<accession>A0ABP9C916</accession>
<dbReference type="Pfam" id="PF21806">
    <property type="entry name" value="DUF6879"/>
    <property type="match status" value="1"/>
</dbReference>
<comment type="caution">
    <text evidence="2">The sequence shown here is derived from an EMBL/GenBank/DDBJ whole genome shotgun (WGS) entry which is preliminary data.</text>
</comment>
<name>A0ABP9C916_9ACTN</name>
<protein>
    <recommendedName>
        <fullName evidence="1">DUF6879 domain-containing protein</fullName>
    </recommendedName>
</protein>
<gene>
    <name evidence="2" type="ORF">GCM10023220_38060</name>
</gene>
<evidence type="ECO:0000313" key="2">
    <source>
        <dbReference type="EMBL" id="GAA4804796.1"/>
    </source>
</evidence>
<proteinExistence type="predicted"/>
<dbReference type="RefSeq" id="WP_345620986.1">
    <property type="nucleotide sequence ID" value="NZ_BAABIG010000034.1"/>
</dbReference>
<reference evidence="3" key="1">
    <citation type="journal article" date="2019" name="Int. J. Syst. Evol. Microbiol.">
        <title>The Global Catalogue of Microorganisms (GCM) 10K type strain sequencing project: providing services to taxonomists for standard genome sequencing and annotation.</title>
        <authorList>
            <consortium name="The Broad Institute Genomics Platform"/>
            <consortium name="The Broad Institute Genome Sequencing Center for Infectious Disease"/>
            <person name="Wu L."/>
            <person name="Ma J."/>
        </authorList>
    </citation>
    <scope>NUCLEOTIDE SEQUENCE [LARGE SCALE GENOMIC DNA]</scope>
    <source>
        <strain evidence="3">JCM 18081</strain>
    </source>
</reference>
<keyword evidence="3" id="KW-1185">Reference proteome</keyword>
<feature type="domain" description="DUF6879" evidence="1">
    <location>
        <begin position="8"/>
        <end position="175"/>
    </location>
</feature>